<accession>G9WNY8</accession>
<keyword evidence="3" id="KW-1185">Reference proteome</keyword>
<dbReference type="Pfam" id="PF00462">
    <property type="entry name" value="Glutaredoxin"/>
    <property type="match status" value="1"/>
</dbReference>
<dbReference type="Gene3D" id="3.40.30.10">
    <property type="entry name" value="Glutaredoxin"/>
    <property type="match status" value="1"/>
</dbReference>
<name>G9WNY8_9FIRM</name>
<comment type="caution">
    <text evidence="2">The sequence shown here is derived from an EMBL/GenBank/DDBJ whole genome shotgun (WGS) entry which is preliminary data.</text>
</comment>
<dbReference type="PROSITE" id="PS51354">
    <property type="entry name" value="GLUTAREDOXIN_2"/>
    <property type="match status" value="1"/>
</dbReference>
<dbReference type="InterPro" id="IPR036249">
    <property type="entry name" value="Thioredoxin-like_sf"/>
</dbReference>
<dbReference type="InterPro" id="IPR002109">
    <property type="entry name" value="Glutaredoxin"/>
</dbReference>
<dbReference type="RefSeq" id="WP_009534927.1">
    <property type="nucleotide sequence ID" value="NZ_KE148312.1"/>
</dbReference>
<protein>
    <recommendedName>
        <fullName evidence="1">Glutaredoxin domain-containing protein</fullName>
    </recommendedName>
</protein>
<dbReference type="PATRIC" id="fig|796943.3.peg.1503"/>
<evidence type="ECO:0000313" key="3">
    <source>
        <dbReference type="Proteomes" id="UP000018461"/>
    </source>
</evidence>
<reference evidence="2" key="2">
    <citation type="submission" date="2013-03" db="EMBL/GenBank/DDBJ databases">
        <title>The Genome Sequence of Oribacterium sp. ACB1.</title>
        <authorList>
            <consortium name="The Broad Institute Genomics Platform"/>
            <consortium name="The Broad Institute Genome Sequencing Center for Infectious Disease"/>
            <person name="Earl A."/>
            <person name="Ward D."/>
            <person name="Feldgarden M."/>
            <person name="Gevers D."/>
            <person name="Sizova M."/>
            <person name="Hazen A."/>
            <person name="Epstein S."/>
            <person name="Walker B."/>
            <person name="Young S."/>
            <person name="Zeng Q."/>
            <person name="Gargeya S."/>
            <person name="Fitzgerald M."/>
            <person name="Haas B."/>
            <person name="Abouelleil A."/>
            <person name="Allen A.W."/>
            <person name="Alvarado L."/>
            <person name="Arachchi H.M."/>
            <person name="Berlin A.M."/>
            <person name="Chapman S.B."/>
            <person name="Gainer-Dewar J."/>
            <person name="Goldberg J."/>
            <person name="Griggs A."/>
            <person name="Gujja S."/>
            <person name="Hansen M."/>
            <person name="Howarth C."/>
            <person name="Imamovic A."/>
            <person name="Ireland A."/>
            <person name="Larimer J."/>
            <person name="McCowan C."/>
            <person name="Murphy C."/>
            <person name="Pearson M."/>
            <person name="Poon T.W."/>
            <person name="Priest M."/>
            <person name="Roberts A."/>
            <person name="Saif S."/>
            <person name="Shea T."/>
            <person name="Sisk P."/>
            <person name="Sykes S."/>
            <person name="Wortman J."/>
            <person name="Nusbaum C."/>
            <person name="Birren B."/>
        </authorList>
    </citation>
    <scope>NUCLEOTIDE SEQUENCE [LARGE SCALE GENOMIC DNA]</scope>
    <source>
        <strain evidence="2">ACB1</strain>
    </source>
</reference>
<evidence type="ECO:0000259" key="1">
    <source>
        <dbReference type="Pfam" id="PF00462"/>
    </source>
</evidence>
<feature type="domain" description="Glutaredoxin" evidence="1">
    <location>
        <begin position="3"/>
        <end position="36"/>
    </location>
</feature>
<dbReference type="STRING" id="796943.HMPREF9625_01071"/>
<dbReference type="HOGENOM" id="CLU_159829_0_0_9"/>
<dbReference type="EMBL" id="AFZC02000003">
    <property type="protein sequence ID" value="EHL10071.1"/>
    <property type="molecule type" value="Genomic_DNA"/>
</dbReference>
<evidence type="ECO:0000313" key="2">
    <source>
        <dbReference type="EMBL" id="EHL10071.1"/>
    </source>
</evidence>
<reference evidence="2" key="1">
    <citation type="submission" date="2011-08" db="EMBL/GenBank/DDBJ databases">
        <authorList>
            <consortium name="The Broad Institute Genome Sequencing Platform"/>
            <person name="Earl A."/>
            <person name="Ward D."/>
            <person name="Feldgarden M."/>
            <person name="Gevers D."/>
            <person name="Sizova M."/>
            <person name="Hazen A."/>
            <person name="Epstein S."/>
            <person name="Young S.K."/>
            <person name="Zeng Q."/>
            <person name="Gargeya S."/>
            <person name="Fitzgerald M."/>
            <person name="Haas B."/>
            <person name="Abouelleil A."/>
            <person name="Alvarado L."/>
            <person name="Arachchi H.M."/>
            <person name="Berlin A."/>
            <person name="Brown A."/>
            <person name="Chapman S.B."/>
            <person name="Chen Z."/>
            <person name="Dunbar C."/>
            <person name="Freedman E."/>
            <person name="Gearin G."/>
            <person name="Gellesch M."/>
            <person name="Goldberg J."/>
            <person name="Griggs A."/>
            <person name="Gujja S."/>
            <person name="Heiman D."/>
            <person name="Howarth C."/>
            <person name="Larson L."/>
            <person name="Lui A."/>
            <person name="MacDonald P.J.P."/>
            <person name="Montmayeur A."/>
            <person name="Murphy C."/>
            <person name="Neiman D."/>
            <person name="Pearson M."/>
            <person name="Priest M."/>
            <person name="Roberts A."/>
            <person name="Saif S."/>
            <person name="Shea T."/>
            <person name="Shenoy N."/>
            <person name="Sisk P."/>
            <person name="Stolte C."/>
            <person name="Sykes S."/>
            <person name="Wortman J."/>
            <person name="Nusbaum C."/>
            <person name="Birren B."/>
        </authorList>
    </citation>
    <scope>NUCLEOTIDE SEQUENCE</scope>
    <source>
        <strain evidence="2">ACB1</strain>
    </source>
</reference>
<sequence length="94" mass="10948">MKVQIYGSQQCPGCVEAKKALSEKGADFEFIDLSENLYNLKRFLAFREQEEIYKPFREQALKKDYPDEGRIGIPCFVLEDGERTMDLDYVLTKV</sequence>
<gene>
    <name evidence="2" type="ORF">HMPREF9625_01071</name>
</gene>
<dbReference type="AlphaFoldDB" id="G9WNY8"/>
<proteinExistence type="predicted"/>
<dbReference type="Proteomes" id="UP000018461">
    <property type="component" value="Unassembled WGS sequence"/>
</dbReference>
<organism evidence="2 3">
    <name type="scientific">Oribacterium parvum ACB1</name>
    <dbReference type="NCBI Taxonomy" id="796943"/>
    <lineage>
        <taxon>Bacteria</taxon>
        <taxon>Bacillati</taxon>
        <taxon>Bacillota</taxon>
        <taxon>Clostridia</taxon>
        <taxon>Lachnospirales</taxon>
        <taxon>Lachnospiraceae</taxon>
        <taxon>Oribacterium</taxon>
    </lineage>
</organism>
<dbReference type="SUPFAM" id="SSF52833">
    <property type="entry name" value="Thioredoxin-like"/>
    <property type="match status" value="1"/>
</dbReference>